<proteinExistence type="predicted"/>
<feature type="transmembrane region" description="Helical" evidence="2">
    <location>
        <begin position="461"/>
        <end position="487"/>
    </location>
</feature>
<gene>
    <name evidence="3" type="ORF">C922_02485</name>
</gene>
<evidence type="ECO:0000256" key="1">
    <source>
        <dbReference type="SAM" id="MobiDB-lite"/>
    </source>
</evidence>
<feature type="compositionally biased region" description="Basic and acidic residues" evidence="1">
    <location>
        <begin position="411"/>
        <end position="424"/>
    </location>
</feature>
<protein>
    <submittedName>
        <fullName evidence="3">Uncharacterized protein</fullName>
    </submittedName>
</protein>
<accession>W7ANJ3</accession>
<feature type="compositionally biased region" description="Polar residues" evidence="1">
    <location>
        <begin position="433"/>
        <end position="456"/>
    </location>
</feature>
<dbReference type="EMBL" id="KI965468">
    <property type="protein sequence ID" value="EUD66901.1"/>
    <property type="molecule type" value="Genomic_DNA"/>
</dbReference>
<feature type="compositionally biased region" description="Polar residues" evidence="1">
    <location>
        <begin position="379"/>
        <end position="391"/>
    </location>
</feature>
<feature type="region of interest" description="Disordered" evidence="1">
    <location>
        <begin position="66"/>
        <end position="91"/>
    </location>
</feature>
<dbReference type="Proteomes" id="UP000030640">
    <property type="component" value="Unassembled WGS sequence"/>
</dbReference>
<keyword evidence="2" id="KW-1133">Transmembrane helix</keyword>
<evidence type="ECO:0000256" key="2">
    <source>
        <dbReference type="SAM" id="Phobius"/>
    </source>
</evidence>
<keyword evidence="2" id="KW-0472">Membrane</keyword>
<sequence>MTTPPNPWRLGYWSYLNNTAYQWANSAQPCAGGNHRGKYCFRELDLGQGHSLATLSQWISSGIKNEPSNWTGEEEEAAKQQLVPKKGGGRGGGDTWGDLMSCIIEQLERRAKSCEHQKQTTRCRGWNKAAWKGVLGEVGTPQSWEQHSYGKRVLRALYCIAVGLQHNLAAGDQTQLNEYRDKCGKVADMLRVTKGEWSKALTRDILRIPEDANKCYSGRKTEGCGALSLGLILNVAEALKECLGGNTSYEISGWLDKEVLTQGASDNYEYDQDGSLSLSTNHQVSRITVTKEKLGKYLSGTVTSVVSSRDGLSLNETPVVPEAKNAKQPAVSPGKEDVEQEGRTQPERKAENSATSPSADLSEPEKSQDQLQKSQIQQPGETSNSASSPQLVTPGGESHGQETETSQNPSRAKEEKPKEEKHQAEITAKANKGSEQSITKDSTQEVENTSHYSTDQSGSGMIGGIVGGLVVLVLGAVATYGGLRIFGRPKAGGRKMRRQKEAKEILSKRTQDGNYKKSCSPTRDQLLHVSLLAPILHAVLINRMSWDQNEEEDTNPFPQHHELV</sequence>
<reference evidence="3 4" key="1">
    <citation type="submission" date="2013-02" db="EMBL/GenBank/DDBJ databases">
        <title>The Genome Sequence of Plasmodium inui San Antonio 1.</title>
        <authorList>
            <consortium name="The Broad Institute Genome Sequencing Platform"/>
            <consortium name="The Broad Institute Genome Sequencing Center for Infectious Disease"/>
            <person name="Neafsey D."/>
            <person name="Cheeseman I."/>
            <person name="Volkman S."/>
            <person name="Adams J."/>
            <person name="Walker B."/>
            <person name="Young S.K."/>
            <person name="Zeng Q."/>
            <person name="Gargeya S."/>
            <person name="Fitzgerald M."/>
            <person name="Haas B."/>
            <person name="Abouelleil A."/>
            <person name="Alvarado L."/>
            <person name="Arachchi H.M."/>
            <person name="Berlin A.M."/>
            <person name="Chapman S.B."/>
            <person name="Dewar J."/>
            <person name="Goldberg J."/>
            <person name="Griggs A."/>
            <person name="Gujja S."/>
            <person name="Hansen M."/>
            <person name="Howarth C."/>
            <person name="Imamovic A."/>
            <person name="Larimer J."/>
            <person name="McCowan C."/>
            <person name="Murphy C."/>
            <person name="Neiman D."/>
            <person name="Pearson M."/>
            <person name="Priest M."/>
            <person name="Roberts A."/>
            <person name="Saif S."/>
            <person name="Shea T."/>
            <person name="Sisk P."/>
            <person name="Sykes S."/>
            <person name="Wortman J."/>
            <person name="Nusbaum C."/>
            <person name="Birren B."/>
        </authorList>
    </citation>
    <scope>NUCLEOTIDE SEQUENCE [LARGE SCALE GENOMIC DNA]</scope>
    <source>
        <strain evidence="3 4">San Antonio 1</strain>
    </source>
</reference>
<dbReference type="RefSeq" id="XP_008816306.1">
    <property type="nucleotide sequence ID" value="XM_008818084.1"/>
</dbReference>
<feature type="compositionally biased region" description="Low complexity" evidence="1">
    <location>
        <begin position="369"/>
        <end position="378"/>
    </location>
</feature>
<evidence type="ECO:0000313" key="3">
    <source>
        <dbReference type="EMBL" id="EUD66901.1"/>
    </source>
</evidence>
<dbReference type="VEuPathDB" id="PlasmoDB:C922_02485"/>
<organism evidence="3 4">
    <name type="scientific">Plasmodium inui San Antonio 1</name>
    <dbReference type="NCBI Taxonomy" id="1237626"/>
    <lineage>
        <taxon>Eukaryota</taxon>
        <taxon>Sar</taxon>
        <taxon>Alveolata</taxon>
        <taxon>Apicomplexa</taxon>
        <taxon>Aconoidasida</taxon>
        <taxon>Haemosporida</taxon>
        <taxon>Plasmodiidae</taxon>
        <taxon>Plasmodium</taxon>
        <taxon>Plasmodium (Plasmodium)</taxon>
    </lineage>
</organism>
<name>W7ANJ3_9APIC</name>
<keyword evidence="4" id="KW-1185">Reference proteome</keyword>
<evidence type="ECO:0000313" key="4">
    <source>
        <dbReference type="Proteomes" id="UP000030640"/>
    </source>
</evidence>
<keyword evidence="2" id="KW-0812">Transmembrane</keyword>
<feature type="compositionally biased region" description="Basic and acidic residues" evidence="1">
    <location>
        <begin position="334"/>
        <end position="351"/>
    </location>
</feature>
<feature type="region of interest" description="Disordered" evidence="1">
    <location>
        <begin position="305"/>
        <end position="460"/>
    </location>
</feature>
<dbReference type="AlphaFoldDB" id="W7ANJ3"/>
<dbReference type="GeneID" id="20037759"/>